<dbReference type="RefSeq" id="WP_154932853.1">
    <property type="nucleotide sequence ID" value="NZ_CAXBMG010000002.1"/>
</dbReference>
<evidence type="ECO:0000313" key="1">
    <source>
        <dbReference type="EMBL" id="HCO23387.1"/>
    </source>
</evidence>
<dbReference type="Gene3D" id="1.10.10.10">
    <property type="entry name" value="Winged helix-like DNA-binding domain superfamily/Winged helix DNA-binding domain"/>
    <property type="match status" value="1"/>
</dbReference>
<dbReference type="InterPro" id="IPR036388">
    <property type="entry name" value="WH-like_DNA-bd_sf"/>
</dbReference>
<evidence type="ECO:0008006" key="3">
    <source>
        <dbReference type="Google" id="ProtNLM"/>
    </source>
</evidence>
<dbReference type="EMBL" id="DQAY01000058">
    <property type="protein sequence ID" value="HCO23387.1"/>
    <property type="molecule type" value="Genomic_DNA"/>
</dbReference>
<evidence type="ECO:0000313" key="2">
    <source>
        <dbReference type="Proteomes" id="UP000263642"/>
    </source>
</evidence>
<sequence length="75" mass="8360">MSAEIESHQVESIGVVAGVVWQYLSEHEPVTLSKLSREIEAPRDLVMQAVGWLGREGKIEFHQGSRSKLISLVTE</sequence>
<dbReference type="InterPro" id="IPR036390">
    <property type="entry name" value="WH_DNA-bd_sf"/>
</dbReference>
<dbReference type="Proteomes" id="UP000263642">
    <property type="component" value="Unassembled WGS sequence"/>
</dbReference>
<dbReference type="Pfam" id="PF10771">
    <property type="entry name" value="DUF2582"/>
    <property type="match status" value="1"/>
</dbReference>
<gene>
    <name evidence="1" type="ORF">DIT97_10135</name>
</gene>
<name>A0A3D3R5U0_9PLAN</name>
<dbReference type="SUPFAM" id="SSF46785">
    <property type="entry name" value="Winged helix' DNA-binding domain"/>
    <property type="match status" value="1"/>
</dbReference>
<reference evidence="1 2" key="1">
    <citation type="journal article" date="2018" name="Nat. Biotechnol.">
        <title>A standardized bacterial taxonomy based on genome phylogeny substantially revises the tree of life.</title>
        <authorList>
            <person name="Parks D.H."/>
            <person name="Chuvochina M."/>
            <person name="Waite D.W."/>
            <person name="Rinke C."/>
            <person name="Skarshewski A."/>
            <person name="Chaumeil P.A."/>
            <person name="Hugenholtz P."/>
        </authorList>
    </citation>
    <scope>NUCLEOTIDE SEQUENCE [LARGE SCALE GENOMIC DNA]</scope>
    <source>
        <strain evidence="1">UBA9375</strain>
    </source>
</reference>
<organism evidence="1 2">
    <name type="scientific">Gimesia maris</name>
    <dbReference type="NCBI Taxonomy" id="122"/>
    <lineage>
        <taxon>Bacteria</taxon>
        <taxon>Pseudomonadati</taxon>
        <taxon>Planctomycetota</taxon>
        <taxon>Planctomycetia</taxon>
        <taxon>Planctomycetales</taxon>
        <taxon>Planctomycetaceae</taxon>
        <taxon>Gimesia</taxon>
    </lineage>
</organism>
<proteinExistence type="predicted"/>
<protein>
    <recommendedName>
        <fullName evidence="3">Winged helix-turn-helix domain-containing protein</fullName>
    </recommendedName>
</protein>
<dbReference type="AlphaFoldDB" id="A0A3D3R5U0"/>
<accession>A0A3D3R5U0</accession>
<dbReference type="InterPro" id="IPR019707">
    <property type="entry name" value="DUF2582"/>
</dbReference>
<comment type="caution">
    <text evidence="1">The sequence shown here is derived from an EMBL/GenBank/DDBJ whole genome shotgun (WGS) entry which is preliminary data.</text>
</comment>